<dbReference type="InterPro" id="IPR003018">
    <property type="entry name" value="GAF"/>
</dbReference>
<name>K9H6Z2_9PROT</name>
<reference evidence="2 3" key="1">
    <citation type="journal article" date="2013" name="Genome Announc.">
        <title>Draft Genome Sequence of an Alphaproteobacterium, Caenispirillum salinarum AK4(T), Isolated from a Solar Saltern.</title>
        <authorList>
            <person name="Khatri I."/>
            <person name="Singh A."/>
            <person name="Korpole S."/>
            <person name="Pinnaka A.K."/>
            <person name="Subramanian S."/>
        </authorList>
    </citation>
    <scope>NUCLEOTIDE SEQUENCE [LARGE SCALE GENOMIC DNA]</scope>
    <source>
        <strain evidence="2 3">AK4</strain>
    </source>
</reference>
<dbReference type="Pfam" id="PF01243">
    <property type="entry name" value="PNPOx_N"/>
    <property type="match status" value="1"/>
</dbReference>
<evidence type="ECO:0000313" key="2">
    <source>
        <dbReference type="EMBL" id="EKV26383.1"/>
    </source>
</evidence>
<dbReference type="Pfam" id="PF13185">
    <property type="entry name" value="GAF_2"/>
    <property type="match status" value="1"/>
</dbReference>
<dbReference type="RefSeq" id="WP_009542809.1">
    <property type="nucleotide sequence ID" value="NZ_ANHY01000031.1"/>
</dbReference>
<dbReference type="SMART" id="SM00065">
    <property type="entry name" value="GAF"/>
    <property type="match status" value="1"/>
</dbReference>
<dbReference type="EMBL" id="ANHY01000031">
    <property type="protein sequence ID" value="EKV26383.1"/>
    <property type="molecule type" value="Genomic_DNA"/>
</dbReference>
<dbReference type="Gene3D" id="2.30.110.10">
    <property type="entry name" value="Electron Transport, Fmn-binding Protein, Chain A"/>
    <property type="match status" value="1"/>
</dbReference>
<gene>
    <name evidence="2" type="ORF">C882_2818</name>
</gene>
<dbReference type="SUPFAM" id="SSF50475">
    <property type="entry name" value="FMN-binding split barrel"/>
    <property type="match status" value="1"/>
</dbReference>
<dbReference type="Gene3D" id="3.30.450.40">
    <property type="match status" value="1"/>
</dbReference>
<dbReference type="PANTHER" id="PTHR40660:SF1">
    <property type="entry name" value="5'-PHOSPHATE OXIDASE PUTATIVE DOMAIN-CONTAINING PROTEIN-RELATED"/>
    <property type="match status" value="1"/>
</dbReference>
<dbReference type="AlphaFoldDB" id="K9H6Z2"/>
<dbReference type="InterPro" id="IPR029016">
    <property type="entry name" value="GAF-like_dom_sf"/>
</dbReference>
<dbReference type="eggNOG" id="COG2203">
    <property type="taxonomic scope" value="Bacteria"/>
</dbReference>
<dbReference type="PATRIC" id="fig|1238182.3.peg.4369"/>
<dbReference type="Proteomes" id="UP000009881">
    <property type="component" value="Unassembled WGS sequence"/>
</dbReference>
<proteinExistence type="predicted"/>
<accession>K9H6Z2</accession>
<comment type="caution">
    <text evidence="2">The sequence shown here is derived from an EMBL/GenBank/DDBJ whole genome shotgun (WGS) entry which is preliminary data.</text>
</comment>
<protein>
    <submittedName>
        <fullName evidence="2">Adenylate cyclase</fullName>
    </submittedName>
</protein>
<evidence type="ECO:0000313" key="3">
    <source>
        <dbReference type="Proteomes" id="UP000009881"/>
    </source>
</evidence>
<dbReference type="STRING" id="1238182.C882_2818"/>
<dbReference type="InterPro" id="IPR011576">
    <property type="entry name" value="Pyridox_Oxase_N"/>
</dbReference>
<dbReference type="OrthoDB" id="329702at2"/>
<dbReference type="InterPro" id="IPR012349">
    <property type="entry name" value="Split_barrel_FMN-bd"/>
</dbReference>
<organism evidence="2 3">
    <name type="scientific">Caenispirillum salinarum AK4</name>
    <dbReference type="NCBI Taxonomy" id="1238182"/>
    <lineage>
        <taxon>Bacteria</taxon>
        <taxon>Pseudomonadati</taxon>
        <taxon>Pseudomonadota</taxon>
        <taxon>Alphaproteobacteria</taxon>
        <taxon>Rhodospirillales</taxon>
        <taxon>Novispirillaceae</taxon>
        <taxon>Caenispirillum</taxon>
    </lineage>
</organism>
<sequence>MTAPPLTLDAIRTCLEGVVPASIATCDGDGVPNVSLLSQVHHVDDRHVALTYQFFNKTRRNILANPYAVLQVMDPLTVAEYRLRVRYLRTETAGPLFETMKARLAGIASHSGMAGVFRLLGADIYRVLEIEAVPGAPLPPQPPRSLLPDVRRTCQRLAEAAGLDDILEETLAALQARFGIDHAMILVLDETGERLFTVASRGYPRSGVGSEVAVGDGVIGVAARERTPIRITHFTTEYAYSIAAGAGSPPADEIPFPGLAEPHSQLAVPIAAGGRLFGVLFVESARELAFCYEHEDALATISAQMAALMLARAPGAPAADPAGATPAPAAGPAAVVRHYPADNSVFIDHDYLIKGVAGAIFWKMIRDYLRDGRQEFSNRELRLSPEIRLPGQAENLEARLILLRRRLAERCDGVRIEPAGRGRARLVVTRPLALDQKAPA</sequence>
<dbReference type="SUPFAM" id="SSF55781">
    <property type="entry name" value="GAF domain-like"/>
    <property type="match status" value="1"/>
</dbReference>
<keyword evidence="3" id="KW-1185">Reference proteome</keyword>
<feature type="domain" description="GAF" evidence="1">
    <location>
        <begin position="162"/>
        <end position="318"/>
    </location>
</feature>
<dbReference type="PANTHER" id="PTHR40660">
    <property type="entry name" value="5'-PHOSPHATE OXIDASE PUTATIVE DOMAIN-CONTAINING PROTEIN-RELATED"/>
    <property type="match status" value="1"/>
</dbReference>
<evidence type="ECO:0000259" key="1">
    <source>
        <dbReference type="SMART" id="SM00065"/>
    </source>
</evidence>